<dbReference type="PANTHER" id="PTHR33545">
    <property type="entry name" value="UPF0750 MEMBRANE PROTEIN YITT-RELATED"/>
    <property type="match status" value="1"/>
</dbReference>
<accession>A0ABX7E744</accession>
<name>A0ABX7E744_9BACI</name>
<protein>
    <submittedName>
        <fullName evidence="7">YitT family protein</fullName>
    </submittedName>
</protein>
<keyword evidence="3 6" id="KW-0812">Transmembrane</keyword>
<organism evidence="7 8">
    <name type="scientific">Heyndrickxia vini</name>
    <dbReference type="NCBI Taxonomy" id="1476025"/>
    <lineage>
        <taxon>Bacteria</taxon>
        <taxon>Bacillati</taxon>
        <taxon>Bacillota</taxon>
        <taxon>Bacilli</taxon>
        <taxon>Bacillales</taxon>
        <taxon>Bacillaceae</taxon>
        <taxon>Heyndrickxia</taxon>
    </lineage>
</organism>
<sequence>MGSFLFPHFIPSGGAGGLTVLLNYWFSLPMSIGLFIINASMLLIAVHYLGTSSAIGTLVGITGTSIAVNLFEVYVHLSFQNVWIDLFIGSITLGIGVGLLLRQGVSHGGIGILALIISKARRIPPGKPLFLINGVIFIIISYIINWQIVVQAVICQWFSTKIIDWIFHLHVPPNVLSFLQPQFRKK</sequence>
<feature type="transmembrane region" description="Helical" evidence="6">
    <location>
        <begin position="129"/>
        <end position="149"/>
    </location>
</feature>
<evidence type="ECO:0000313" key="8">
    <source>
        <dbReference type="Proteomes" id="UP000595691"/>
    </source>
</evidence>
<gene>
    <name evidence="7" type="ORF">I5776_13925</name>
</gene>
<evidence type="ECO:0000313" key="7">
    <source>
        <dbReference type="EMBL" id="QQZ11543.1"/>
    </source>
</evidence>
<evidence type="ECO:0000256" key="2">
    <source>
        <dbReference type="ARBA" id="ARBA00022475"/>
    </source>
</evidence>
<evidence type="ECO:0000256" key="4">
    <source>
        <dbReference type="ARBA" id="ARBA00022989"/>
    </source>
</evidence>
<evidence type="ECO:0000256" key="5">
    <source>
        <dbReference type="ARBA" id="ARBA00023136"/>
    </source>
</evidence>
<feature type="transmembrane region" description="Helical" evidence="6">
    <location>
        <begin position="24"/>
        <end position="46"/>
    </location>
</feature>
<dbReference type="PANTHER" id="PTHR33545:SF9">
    <property type="entry name" value="UPF0750 MEMBRANE PROTEIN YITE"/>
    <property type="match status" value="1"/>
</dbReference>
<comment type="subcellular location">
    <subcellularLocation>
        <location evidence="1">Cell membrane</location>
        <topology evidence="1">Multi-pass membrane protein</topology>
    </subcellularLocation>
</comment>
<keyword evidence="8" id="KW-1185">Reference proteome</keyword>
<keyword evidence="5 6" id="KW-0472">Membrane</keyword>
<dbReference type="InterPro" id="IPR051461">
    <property type="entry name" value="UPF0750_membrane"/>
</dbReference>
<feature type="transmembrane region" description="Helical" evidence="6">
    <location>
        <begin position="53"/>
        <end position="75"/>
    </location>
</feature>
<keyword evidence="2" id="KW-1003">Cell membrane</keyword>
<evidence type="ECO:0000256" key="6">
    <source>
        <dbReference type="SAM" id="Phobius"/>
    </source>
</evidence>
<dbReference type="Pfam" id="PF02588">
    <property type="entry name" value="YitT_membrane"/>
    <property type="match status" value="1"/>
</dbReference>
<dbReference type="Proteomes" id="UP000595691">
    <property type="component" value="Chromosome"/>
</dbReference>
<evidence type="ECO:0000256" key="1">
    <source>
        <dbReference type="ARBA" id="ARBA00004651"/>
    </source>
</evidence>
<reference evidence="7 8" key="1">
    <citation type="submission" date="2020-11" db="EMBL/GenBank/DDBJ databases">
        <title>Taxonomic evaluation of the Bacillus sporothermodurans group of bacteria based on whole genome sequences.</title>
        <authorList>
            <person name="Fiedler G."/>
            <person name="Herbstmann A.-D."/>
            <person name="Doll E."/>
            <person name="Wenning M."/>
            <person name="Brinks E."/>
            <person name="Kabisch J."/>
            <person name="Breitenwieser F."/>
            <person name="Lappann M."/>
            <person name="Boehnlein C."/>
            <person name="Franz C."/>
        </authorList>
    </citation>
    <scope>NUCLEOTIDE SEQUENCE [LARGE SCALE GENOMIC DNA]</scope>
    <source>
        <strain evidence="7 8">JCM 19841</strain>
    </source>
</reference>
<keyword evidence="4 6" id="KW-1133">Transmembrane helix</keyword>
<evidence type="ECO:0000256" key="3">
    <source>
        <dbReference type="ARBA" id="ARBA00022692"/>
    </source>
</evidence>
<dbReference type="InterPro" id="IPR003740">
    <property type="entry name" value="YitT"/>
</dbReference>
<feature type="transmembrane region" description="Helical" evidence="6">
    <location>
        <begin position="87"/>
        <end position="117"/>
    </location>
</feature>
<proteinExistence type="predicted"/>
<dbReference type="EMBL" id="CP065425">
    <property type="protein sequence ID" value="QQZ11543.1"/>
    <property type="molecule type" value="Genomic_DNA"/>
</dbReference>